<protein>
    <submittedName>
        <fullName evidence="5">Transcriptional regulator, LacI family</fullName>
    </submittedName>
</protein>
<dbReference type="EMBL" id="FOVM01000001">
    <property type="protein sequence ID" value="SFN37475.1"/>
    <property type="molecule type" value="Genomic_DNA"/>
</dbReference>
<dbReference type="STRING" id="995034.SAMN05216219_0242"/>
<accession>A0A1I4YHH2</accession>
<evidence type="ECO:0000256" key="3">
    <source>
        <dbReference type="ARBA" id="ARBA00023163"/>
    </source>
</evidence>
<dbReference type="SUPFAM" id="SSF47413">
    <property type="entry name" value="lambda repressor-like DNA-binding domains"/>
    <property type="match status" value="1"/>
</dbReference>
<dbReference type="RefSeq" id="WP_090708091.1">
    <property type="nucleotide sequence ID" value="NZ_FOVM01000001.1"/>
</dbReference>
<dbReference type="CDD" id="cd01392">
    <property type="entry name" value="HTH_LacI"/>
    <property type="match status" value="1"/>
</dbReference>
<gene>
    <name evidence="5" type="ORF">SAMN05216219_0242</name>
</gene>
<evidence type="ECO:0000313" key="5">
    <source>
        <dbReference type="EMBL" id="SFN37475.1"/>
    </source>
</evidence>
<dbReference type="Pfam" id="PF13377">
    <property type="entry name" value="Peripla_BP_3"/>
    <property type="match status" value="1"/>
</dbReference>
<dbReference type="InterPro" id="IPR010982">
    <property type="entry name" value="Lambda_DNA-bd_dom_sf"/>
</dbReference>
<dbReference type="PANTHER" id="PTHR30146:SF109">
    <property type="entry name" value="HTH-TYPE TRANSCRIPTIONAL REGULATOR GALS"/>
    <property type="match status" value="1"/>
</dbReference>
<dbReference type="InterPro" id="IPR028082">
    <property type="entry name" value="Peripla_BP_I"/>
</dbReference>
<keyword evidence="1" id="KW-0805">Transcription regulation</keyword>
<reference evidence="6" key="1">
    <citation type="submission" date="2016-10" db="EMBL/GenBank/DDBJ databases">
        <authorList>
            <person name="Varghese N."/>
            <person name="Submissions S."/>
        </authorList>
    </citation>
    <scope>NUCLEOTIDE SEQUENCE [LARGE SCALE GENOMIC DNA]</scope>
    <source>
        <strain evidence="6">CGMCC 1.11101</strain>
    </source>
</reference>
<dbReference type="SUPFAM" id="SSF53822">
    <property type="entry name" value="Periplasmic binding protein-like I"/>
    <property type="match status" value="1"/>
</dbReference>
<dbReference type="GO" id="GO:0000976">
    <property type="term" value="F:transcription cis-regulatory region binding"/>
    <property type="evidence" value="ECO:0007669"/>
    <property type="project" value="TreeGrafter"/>
</dbReference>
<keyword evidence="6" id="KW-1185">Reference proteome</keyword>
<name>A0A1I4YHH2_9MICO</name>
<evidence type="ECO:0000259" key="4">
    <source>
        <dbReference type="PROSITE" id="PS50932"/>
    </source>
</evidence>
<dbReference type="InterPro" id="IPR046335">
    <property type="entry name" value="LacI/GalR-like_sensor"/>
</dbReference>
<dbReference type="SMART" id="SM00354">
    <property type="entry name" value="HTH_LACI"/>
    <property type="match status" value="1"/>
</dbReference>
<dbReference type="Gene3D" id="3.40.50.2300">
    <property type="match status" value="2"/>
</dbReference>
<sequence>MGSAIADVAARAGVSKATASRALSGKGYVAEVTRQRVVQAAKEIGFVASPNAASLVTGHTKNIGVVIPFINRWFFGEILEGVEEALLNRGYDMTLYNIHPGSADRDRVFDFFLARKRFDGVIVIGVEPTPEETARLLRLDIPLVSVGAPVADVRSLTIDDEVAGRLATEHLIGLGHRRILHMGGTVTGEGDTSVHGRRMRGYVSAMTQAGLEREMSFAQTEMSVPGGYDAGAHELSNSSSRPTAVFAACDEIAIGVIIAARRLGLAVPGDLSLVGIDGHEYAEMFSLTTIEQQPRAQGQSAVTDLLAAVSGESLAADVVDVPARLVVRASTTFAQLSADAV</sequence>
<dbReference type="PROSITE" id="PS00356">
    <property type="entry name" value="HTH_LACI_1"/>
    <property type="match status" value="1"/>
</dbReference>
<dbReference type="PANTHER" id="PTHR30146">
    <property type="entry name" value="LACI-RELATED TRANSCRIPTIONAL REPRESSOR"/>
    <property type="match status" value="1"/>
</dbReference>
<dbReference type="PROSITE" id="PS50932">
    <property type="entry name" value="HTH_LACI_2"/>
    <property type="match status" value="1"/>
</dbReference>
<dbReference type="Proteomes" id="UP000198867">
    <property type="component" value="Unassembled WGS sequence"/>
</dbReference>
<evidence type="ECO:0000256" key="1">
    <source>
        <dbReference type="ARBA" id="ARBA00023015"/>
    </source>
</evidence>
<dbReference type="Gene3D" id="1.10.260.40">
    <property type="entry name" value="lambda repressor-like DNA-binding domains"/>
    <property type="match status" value="1"/>
</dbReference>
<keyword evidence="3" id="KW-0804">Transcription</keyword>
<dbReference type="InterPro" id="IPR000843">
    <property type="entry name" value="HTH_LacI"/>
</dbReference>
<organism evidence="5 6">
    <name type="scientific">Mycetocola miduiensis</name>
    <dbReference type="NCBI Taxonomy" id="995034"/>
    <lineage>
        <taxon>Bacteria</taxon>
        <taxon>Bacillati</taxon>
        <taxon>Actinomycetota</taxon>
        <taxon>Actinomycetes</taxon>
        <taxon>Micrococcales</taxon>
        <taxon>Microbacteriaceae</taxon>
        <taxon>Mycetocola</taxon>
    </lineage>
</organism>
<dbReference type="Pfam" id="PF00356">
    <property type="entry name" value="LacI"/>
    <property type="match status" value="1"/>
</dbReference>
<dbReference type="AlphaFoldDB" id="A0A1I4YHH2"/>
<evidence type="ECO:0000313" key="6">
    <source>
        <dbReference type="Proteomes" id="UP000198867"/>
    </source>
</evidence>
<evidence type="ECO:0000256" key="2">
    <source>
        <dbReference type="ARBA" id="ARBA00023125"/>
    </source>
</evidence>
<dbReference type="GO" id="GO:0003700">
    <property type="term" value="F:DNA-binding transcription factor activity"/>
    <property type="evidence" value="ECO:0007669"/>
    <property type="project" value="TreeGrafter"/>
</dbReference>
<dbReference type="OrthoDB" id="3510266at2"/>
<proteinExistence type="predicted"/>
<keyword evidence="2" id="KW-0238">DNA-binding</keyword>
<dbReference type="CDD" id="cd06267">
    <property type="entry name" value="PBP1_LacI_sugar_binding-like"/>
    <property type="match status" value="1"/>
</dbReference>
<feature type="domain" description="HTH lacI-type" evidence="4">
    <location>
        <begin position="5"/>
        <end position="57"/>
    </location>
</feature>